<dbReference type="SUPFAM" id="SSF50978">
    <property type="entry name" value="WD40 repeat-like"/>
    <property type="match status" value="1"/>
</dbReference>
<dbReference type="InterPro" id="IPR031570">
    <property type="entry name" value="NBEA/BDCP_DUF4704"/>
</dbReference>
<dbReference type="SMART" id="SM01026">
    <property type="entry name" value="Beach"/>
    <property type="match status" value="1"/>
</dbReference>
<dbReference type="PROSITE" id="PS50294">
    <property type="entry name" value="WD_REPEATS_REGION"/>
    <property type="match status" value="1"/>
</dbReference>
<dbReference type="CDD" id="cd06071">
    <property type="entry name" value="Beach"/>
    <property type="match status" value="1"/>
</dbReference>
<keyword evidence="1 3" id="KW-0853">WD repeat</keyword>
<dbReference type="InterPro" id="IPR013320">
    <property type="entry name" value="ConA-like_dom_sf"/>
</dbReference>
<dbReference type="InterPro" id="IPR036322">
    <property type="entry name" value="WD40_repeat_dom_sf"/>
</dbReference>
<dbReference type="PROSITE" id="PS50082">
    <property type="entry name" value="WD_REPEATS_2"/>
    <property type="match status" value="1"/>
</dbReference>
<keyword evidence="2" id="KW-0677">Repeat</keyword>
<evidence type="ECO:0000256" key="1">
    <source>
        <dbReference type="ARBA" id="ARBA00022574"/>
    </source>
</evidence>
<dbReference type="CDD" id="cd01201">
    <property type="entry name" value="PH_BEACH"/>
    <property type="match status" value="1"/>
</dbReference>
<feature type="compositionally biased region" description="Basic and acidic residues" evidence="4">
    <location>
        <begin position="146"/>
        <end position="157"/>
    </location>
</feature>
<feature type="domain" description="BEACH-type PH" evidence="6">
    <location>
        <begin position="2308"/>
        <end position="2416"/>
    </location>
</feature>
<dbReference type="SUPFAM" id="SSF50729">
    <property type="entry name" value="PH domain-like"/>
    <property type="match status" value="1"/>
</dbReference>
<proteinExistence type="predicted"/>
<evidence type="ECO:0000256" key="3">
    <source>
        <dbReference type="PROSITE-ProRule" id="PRU00221"/>
    </source>
</evidence>
<dbReference type="OMA" id="FEDTEAC"/>
<feature type="region of interest" description="Disordered" evidence="4">
    <location>
        <begin position="2216"/>
        <end position="2283"/>
    </location>
</feature>
<evidence type="ECO:0000259" key="6">
    <source>
        <dbReference type="PROSITE" id="PS51783"/>
    </source>
</evidence>
<dbReference type="InterPro" id="IPR011993">
    <property type="entry name" value="PH-like_dom_sf"/>
</dbReference>
<feature type="compositionally biased region" description="Polar residues" evidence="4">
    <location>
        <begin position="2271"/>
        <end position="2281"/>
    </location>
</feature>
<feature type="region of interest" description="Disordered" evidence="4">
    <location>
        <begin position="1"/>
        <end position="43"/>
    </location>
</feature>
<dbReference type="InterPro" id="IPR001680">
    <property type="entry name" value="WD40_rpt"/>
</dbReference>
<reference evidence="7" key="1">
    <citation type="submission" date="2021-08" db="EMBL/GenBank/DDBJ databases">
        <title>WGS assembly of Ceratopteris richardii.</title>
        <authorList>
            <person name="Marchant D.B."/>
            <person name="Chen G."/>
            <person name="Jenkins J."/>
            <person name="Shu S."/>
            <person name="Leebens-Mack J."/>
            <person name="Grimwood J."/>
            <person name="Schmutz J."/>
            <person name="Soltis P."/>
            <person name="Soltis D."/>
            <person name="Chen Z.-H."/>
        </authorList>
    </citation>
    <scope>NUCLEOTIDE SEQUENCE</scope>
    <source>
        <strain evidence="7">Whitten #5841</strain>
        <tissue evidence="7">Leaf</tissue>
    </source>
</reference>
<evidence type="ECO:0000256" key="2">
    <source>
        <dbReference type="ARBA" id="ARBA00022737"/>
    </source>
</evidence>
<feature type="compositionally biased region" description="Polar residues" evidence="4">
    <location>
        <begin position="2216"/>
        <end position="2235"/>
    </location>
</feature>
<dbReference type="Proteomes" id="UP000825935">
    <property type="component" value="Chromosome 39"/>
</dbReference>
<feature type="compositionally biased region" description="Low complexity" evidence="4">
    <location>
        <begin position="1598"/>
        <end position="1607"/>
    </location>
</feature>
<feature type="compositionally biased region" description="Basic and acidic residues" evidence="4">
    <location>
        <begin position="1615"/>
        <end position="1625"/>
    </location>
</feature>
<organism evidence="7 8">
    <name type="scientific">Ceratopteris richardii</name>
    <name type="common">Triangle waterfern</name>
    <dbReference type="NCBI Taxonomy" id="49495"/>
    <lineage>
        <taxon>Eukaryota</taxon>
        <taxon>Viridiplantae</taxon>
        <taxon>Streptophyta</taxon>
        <taxon>Embryophyta</taxon>
        <taxon>Tracheophyta</taxon>
        <taxon>Polypodiopsida</taxon>
        <taxon>Polypodiidae</taxon>
        <taxon>Polypodiales</taxon>
        <taxon>Pteridineae</taxon>
        <taxon>Pteridaceae</taxon>
        <taxon>Parkerioideae</taxon>
        <taxon>Ceratopteris</taxon>
    </lineage>
</organism>
<dbReference type="Gene3D" id="2.30.29.30">
    <property type="entry name" value="Pleckstrin-homology domain (PH domain)/Phosphotyrosine-binding domain (PTB)"/>
    <property type="match status" value="1"/>
</dbReference>
<dbReference type="Pfam" id="PF15787">
    <property type="entry name" value="DUF4704"/>
    <property type="match status" value="2"/>
</dbReference>
<evidence type="ECO:0000313" key="7">
    <source>
        <dbReference type="EMBL" id="KAH7276960.1"/>
    </source>
</evidence>
<dbReference type="PANTHER" id="PTHR13743">
    <property type="entry name" value="BEIGE/BEACH-RELATED"/>
    <property type="match status" value="1"/>
</dbReference>
<feature type="domain" description="BEACH" evidence="5">
    <location>
        <begin position="2431"/>
        <end position="2720"/>
    </location>
</feature>
<feature type="region of interest" description="Disordered" evidence="4">
    <location>
        <begin position="1972"/>
        <end position="2029"/>
    </location>
</feature>
<dbReference type="Pfam" id="PF14844">
    <property type="entry name" value="PH_BEACH"/>
    <property type="match status" value="1"/>
</dbReference>
<evidence type="ECO:0000259" key="5">
    <source>
        <dbReference type="PROSITE" id="PS50197"/>
    </source>
</evidence>
<feature type="region of interest" description="Disordered" evidence="4">
    <location>
        <begin position="1598"/>
        <end position="1625"/>
    </location>
</feature>
<feature type="compositionally biased region" description="Low complexity" evidence="4">
    <location>
        <begin position="177"/>
        <end position="190"/>
    </location>
</feature>
<comment type="caution">
    <text evidence="7">The sequence shown here is derived from an EMBL/GenBank/DDBJ whole genome shotgun (WGS) entry which is preliminary data.</text>
</comment>
<feature type="region of interest" description="Disordered" evidence="4">
    <location>
        <begin position="139"/>
        <end position="206"/>
    </location>
</feature>
<dbReference type="InterPro" id="IPR015943">
    <property type="entry name" value="WD40/YVTN_repeat-like_dom_sf"/>
</dbReference>
<dbReference type="EMBL" id="CM035444">
    <property type="protein sequence ID" value="KAH7276960.1"/>
    <property type="molecule type" value="Genomic_DNA"/>
</dbReference>
<gene>
    <name evidence="7" type="ORF">KP509_39G028100</name>
</gene>
<dbReference type="SUPFAM" id="SSF81837">
    <property type="entry name" value="BEACH domain"/>
    <property type="match status" value="1"/>
</dbReference>
<dbReference type="InterPro" id="IPR023362">
    <property type="entry name" value="PH-BEACH_dom"/>
</dbReference>
<dbReference type="InterPro" id="IPR036372">
    <property type="entry name" value="BEACH_dom_sf"/>
</dbReference>
<dbReference type="OrthoDB" id="26681at2759"/>
<dbReference type="Gene3D" id="2.130.10.10">
    <property type="entry name" value="YVTN repeat-like/Quinoprotein amine dehydrogenase"/>
    <property type="match status" value="1"/>
</dbReference>
<dbReference type="InterPro" id="IPR000409">
    <property type="entry name" value="BEACH_dom"/>
</dbReference>
<dbReference type="Gene3D" id="1.10.1540.10">
    <property type="entry name" value="BEACH domain"/>
    <property type="match status" value="1"/>
</dbReference>
<accession>A0A8T2PZU8</accession>
<dbReference type="PROSITE" id="PS50197">
    <property type="entry name" value="BEACH"/>
    <property type="match status" value="1"/>
</dbReference>
<dbReference type="InterPro" id="IPR046851">
    <property type="entry name" value="NBCH_WD40"/>
</dbReference>
<name>A0A8T2PZU8_CERRI</name>
<feature type="compositionally biased region" description="Basic and acidic residues" evidence="4">
    <location>
        <begin position="2256"/>
        <end position="2269"/>
    </location>
</feature>
<feature type="compositionally biased region" description="Polar residues" evidence="4">
    <location>
        <begin position="1997"/>
        <end position="2016"/>
    </location>
</feature>
<sequence>MPQSATEFPPVTMKDLNKPSSSENGSGILGNKCTEAESESIKKNDTKKGAVLDMEVVEFENTPNEFKQIAKSMAYDGSLDAGGTKDSSVILSASTKARVVKSTVIIAESKPSASDVLPPEPIIGSDSNFVNVSEVTGEKITTATSRDPKETAAHSDHAQFAGNRNPDDSPKEPFVGSSSTTSSLKSVTWSEPCSKVKQENDEQYVQPSFESLDSERTSVMHIGLPFLEQMDPSLLEQNNIKLDFSSKSSISDVNVQEVSAEQELGAKISGVSVNQNSSVFNDSSSSSSRERCSLSLEPCPVHQKINISFPNTSLDLPSLIDSAIQGSDFSSLEKLKRVVAEDSCEKQVCSLRYASRTVVDILLTKMGIPPEGQCGGNDSSSSTIMLSAGAARVAGELIPWISSRETQENVVNLKVKLLKGLGSSLKACTRNRSMCSDVGLLQVLIGVTETMISKSYNNVNPDPHDDWSIGALFNLLTLLGSHKLTVEDLRRWLKVTADSVPQGRSLDFLLSLEQAVLEEETKGPSHTFEFDGESSGLLGPSESRWPFINGYAFATWIYIESFADTMHTAATAAAIAAAAIAKAGKFSAISAAAAASALAEEGTAHMPRLFSFLSSDNQGVEAYFHGQFLIVESTISRNKKASSYFTFNFKPHKWYFVGLEHSYQQGLLGKTESEVKLYVDGHLCESRPLEFPRLSKPLAFCCIGTNPPTAMAGLQRCRRECPLFAEMGPVYIFKEPIGEDKMCRLAERGGDYVPKFGLAAGLPSYSTNDLMMDASEDSATLDMELESSLHLLYHPKLLMGRSCPDTSPIRIVGNHRRSAEILGQVRVAARVRPVEALWAMGEGGALSLLSLAFGTTDITTMEPLVQDPSISAKAAVLAAPILRIIALSLQHPGNIQELLKRHTPQMLACLLEHILCTPDMSKHYCMVQGQDAYDARNEEIVAAIIFLTQTSSINQKLKVQLYRKLLLDIKLWAYCSYGLQKKILSSLADMVLSESTTMRSANALQMLLDGCRKCYWMVPESDSLKIFAGRELPRPVGELNALIDELLVIIELLLGTSEEGVSNTDVQALIMFLLDCPQPNQVARVLHLLYRLIVQPNTSRASIFAEDFIRFGGFEMLLTLLQRECEAGETPPYMQYLEREVDLGSNHMEAFQNQVHELASEVQENNMMSQIEGANRVANQYSSTRVDSKDNAGDTQVPESVSGSESIVAHVIQVHEDSLISESSDLGPRVAGILTNRNIGGIGLSITADTVKNNFRNIDTGDGIVVGIIGLLGALISGGYLRLSATPSRLWSSNTSLSPIAFEIPEHKASENFDISVWLLYALQKALESAPKRLLTDSVYEALLAAVIRSQACSSPDGQLNLYESFHSFDHTQLLAVLLRALPYGPRLLQIRALQDILFLACTHPDNRIVLTTMPEWPEWLLEILIYNYEVGASKMIEVDGSFGEIEDLVFNFLMIMLEHSLRQRNGWKDVEAIIHCAEWLAMIGGSSAGEQRQRREESLPVIKRKLLGGLLEFAARELPLQTQVVAAAAANVVAGGLSPRTAKAEADAAAFLSMSLVENAIVLLMLVEDHLRLQCQIFNPSLGSVPSSVGASSPSTFTSSGSFSLSNRSYSDTADGKGYHRSSSEVDSRGISIDVLASMADSNGQISAAAMERLTAAAAAEPYESVRCAFVSYGTCSLDLAAGWKRRSHMWYGVGLPPRGVLFGGGGSGWDSWMSIIEKDEHGDWIELSLVEKSIMMLQALLMDASNITARNVSYGFGGGAMTGAGGMHVVHQFLDSDQPFFTMLRMVLVSMREEDKGVDKPLPSFGRGGNDSETDLTRLSHVESWNSVTEYLQYMATKRTKDSLLWCVLAPLLTMPLSESRRQRVLVCACIMYSEVWHAVSADKKALRKHYLGKIIPPFTTLLRRWRPLLYGIYELTDAEGQSPLTLEDGALAIDARPLEAVAAMVTPEWASAFASPPAAMVLAAAAAGAGGGESNTSEGNQQRRESLAFERNSSRTQSFITHGKTLESTSTLATPDDRGGEKNSTIGAYGKESIVSIGPGRGLGTIAMASSAQRRTSSDRDRAKRWGIFESMNIAWLQSVRISKSSYDYSEKDGDPSCLKLIESLFKMAETSRLSQHAETQRRRVIVEAYESDKVKGLNTWCSLLRRLYETQALFVPISFKAFKGERIFWKLDSTENAMRMRRRLKQNYRGTDHSGAANDYLSLGTINNSPSKMINDKGLTTGTPLPSTESGMLSPEQLMFEDIGDDDNCQNHPEESEERREDCDHLSASSKQSSFDNHPNLGMNVEPCISLGSISRIVRMGLMDPQDTLLLEIPAIMIRPLRVSKGMFQVTYRHILFTVDQDGCRNPSEHKGIQMNDEREGNIWPLSALSEVYSRRYLLRRSALELFMVDRSNFFFNFETTDGRRKAYKALVQADPPRLRNVYTGTQRPDQLFKRTKLMEQWARWEISNFEYLMQLNTLSGRSYNDITQYPVFPWILADYTSQNLELDNPKVYRDLSKPVGALNPNRLEKFLEEYNNFDDTVIPPFHYGSHYSSASTVLYYLMRIEPFTTLSKQLHGGKFDHADHMFSDIGANWNGVLEDISDVKELVPELFYSPEVLMNINNINFGRTQRGNQLGDVQLPPWANCPVDFIRKHRAALESPYVSANLHNWIDLIFGYKQKGSEAVIANNVFFYTTYEGSVDVDNIKDPVKRKGTQEQITYFGQTPSQLLRYPHIRRLPLEEVLHLQTIFRNPSSIHRYAVPFSERCNLPACAISVTNDSIIVVDGNAPTCSVATHKWQPHTPDGHGLPFHFEHCKPIVQPGGGGLARIFNRQASSRVAEWQYPRAVALPASGIKSNNVIAILADRHLLTGGHADDSLKLVSCENAQTIESATGHSAPVSCVSLSPDGNICLTGSYDCTAMIWQINSTPAAEGSLSTDRTETGSMVGSENPVANIDKYNLHVSGERKRYIEGPLSVLRGHVEKLTCCCVNVDLDIAVSCSQTRGVLMHSITKGRLIRSLPLIGVDLIDLSPEGILVIWHKTKRCLSTMSINGILIASVGLSSSDGDITSMAISRDGQCIVAGTSCMAHDFPNTDSHVNSSSQVSDGKSSKALSAKACQMEGVSNASSDEPLLFPAIILLDIYTLEILHRFNLNPGQNVTALALSKDCTNLLVSTSDKQLFIYTDPTLSIKVLDRMLRLGWQGAGLAVNVGSSAGK</sequence>
<dbReference type="Pfam" id="PF02138">
    <property type="entry name" value="Beach"/>
    <property type="match status" value="1"/>
</dbReference>
<feature type="repeat" description="WD" evidence="3">
    <location>
        <begin position="2875"/>
        <end position="2910"/>
    </location>
</feature>
<dbReference type="PROSITE" id="PS51783">
    <property type="entry name" value="PH_BEACH"/>
    <property type="match status" value="1"/>
</dbReference>
<dbReference type="Pfam" id="PF20426">
    <property type="entry name" value="NBCH_WD40"/>
    <property type="match status" value="1"/>
</dbReference>
<dbReference type="FunFam" id="1.10.1540.10:FF:000001">
    <property type="entry name" value="neurobeachin isoform X1"/>
    <property type="match status" value="1"/>
</dbReference>
<dbReference type="PANTHER" id="PTHR13743:SF157">
    <property type="entry name" value="BEACH DOMAIN-CONTAINING PROTEIN C2"/>
    <property type="match status" value="1"/>
</dbReference>
<evidence type="ECO:0000256" key="4">
    <source>
        <dbReference type="SAM" id="MobiDB-lite"/>
    </source>
</evidence>
<dbReference type="SUPFAM" id="SSF49899">
    <property type="entry name" value="Concanavalin A-like lectins/glucanases"/>
    <property type="match status" value="1"/>
</dbReference>
<protein>
    <submittedName>
        <fullName evidence="7">Uncharacterized protein</fullName>
    </submittedName>
</protein>
<evidence type="ECO:0000313" key="8">
    <source>
        <dbReference type="Proteomes" id="UP000825935"/>
    </source>
</evidence>
<dbReference type="SMART" id="SM00320">
    <property type="entry name" value="WD40"/>
    <property type="match status" value="3"/>
</dbReference>
<dbReference type="InterPro" id="IPR050865">
    <property type="entry name" value="BEACH_Domain"/>
</dbReference>
<keyword evidence="8" id="KW-1185">Reference proteome</keyword>